<proteinExistence type="predicted"/>
<dbReference type="Proteomes" id="UP001429580">
    <property type="component" value="Unassembled WGS sequence"/>
</dbReference>
<dbReference type="EMBL" id="JAASQI010000005">
    <property type="protein sequence ID" value="NIJ58616.1"/>
    <property type="molecule type" value="Genomic_DNA"/>
</dbReference>
<organism evidence="1 2">
    <name type="scientific">Pseudochelatococcus lubricantis</name>
    <dbReference type="NCBI Taxonomy" id="1538102"/>
    <lineage>
        <taxon>Bacteria</taxon>
        <taxon>Pseudomonadati</taxon>
        <taxon>Pseudomonadota</taxon>
        <taxon>Alphaproteobacteria</taxon>
        <taxon>Hyphomicrobiales</taxon>
        <taxon>Chelatococcaceae</taxon>
        <taxon>Pseudochelatococcus</taxon>
    </lineage>
</organism>
<comment type="caution">
    <text evidence="1">The sequence shown here is derived from an EMBL/GenBank/DDBJ whole genome shotgun (WGS) entry which is preliminary data.</text>
</comment>
<name>A0ABX0V088_9HYPH</name>
<keyword evidence="2" id="KW-1185">Reference proteome</keyword>
<dbReference type="RefSeq" id="WP_166953151.1">
    <property type="nucleotide sequence ID" value="NZ_JAASQI010000005.1"/>
</dbReference>
<sequence length="139" mass="15134">MDADLIRQCAVDSLLPAIVEQFIATAGARSPFDIVITIDGRRLDIPPPPSEDEALRIVRHFVSAGGDVRVGLTRFPAHLAAEDPSGIDMAVIDPCLNVRIGTALFARIYERERARDNSSDADAFARAAAIYFSENPLKE</sequence>
<accession>A0ABX0V088</accession>
<dbReference type="Pfam" id="PF06871">
    <property type="entry name" value="TraH_2"/>
    <property type="match status" value="1"/>
</dbReference>
<gene>
    <name evidence="1" type="ORF">FHS82_002464</name>
</gene>
<protein>
    <submittedName>
        <fullName evidence="1">Uncharacterized protein</fullName>
    </submittedName>
</protein>
<evidence type="ECO:0000313" key="2">
    <source>
        <dbReference type="Proteomes" id="UP001429580"/>
    </source>
</evidence>
<evidence type="ECO:0000313" key="1">
    <source>
        <dbReference type="EMBL" id="NIJ58616.1"/>
    </source>
</evidence>
<reference evidence="1 2" key="1">
    <citation type="submission" date="2020-03" db="EMBL/GenBank/DDBJ databases">
        <title>Genomic Encyclopedia of Type Strains, Phase IV (KMG-IV): sequencing the most valuable type-strain genomes for metagenomic binning, comparative biology and taxonomic classification.</title>
        <authorList>
            <person name="Goeker M."/>
        </authorList>
    </citation>
    <scope>NUCLEOTIDE SEQUENCE [LARGE SCALE GENOMIC DNA]</scope>
    <source>
        <strain evidence="1 2">DSM 103870</strain>
    </source>
</reference>
<dbReference type="InterPro" id="IPR010680">
    <property type="entry name" value="TraH_2"/>
</dbReference>